<dbReference type="RefSeq" id="WP_083622412.1">
    <property type="nucleotide sequence ID" value="NZ_LR734871.1"/>
</dbReference>
<evidence type="ECO:0000256" key="1">
    <source>
        <dbReference type="SAM" id="MobiDB-lite"/>
    </source>
</evidence>
<evidence type="ECO:0000313" key="3">
    <source>
        <dbReference type="Proteomes" id="UP000184550"/>
    </source>
</evidence>
<proteinExistence type="predicted"/>
<evidence type="ECO:0000313" key="2">
    <source>
        <dbReference type="EMBL" id="VXD19404.1"/>
    </source>
</evidence>
<dbReference type="AlphaFoldDB" id="A0A7Z9E0B4"/>
<dbReference type="OrthoDB" id="9826932at2"/>
<sequence length="573" mass="63680">MPTTTEIKSPRTAENDLQGGNPHGADPSEANLSNEILTDQLPPELLSAYRGMTQSASLLYGVPNIWESSEVQYDPARSVPDSVRRYNTPDKQRTQKLAIAIHDICKEFATKPQVSVEDEGGEFLLKGFLYLQILIKSITATDFILGLGGKAIVERGAQRSERKGELSAILQKIQVSESSLDWTDLSNDERFLMAALSVFALKGSDKTIEEINRTVDPVHLPLELAKRLSILEVNLKQGDCFLGSGSQLLASITRYPEFQNQMQQVCRLTSIHISQGLRKELFLPEEIMIPDPSTLRMAADVLGISPSINLSQADQETKRHIFTEVIQRLGSLDQAVARVMKLITNEFCDDFTVMQRTKNRPWQVGDTIMGFACILGVPWRIDSYCAAVDPAKIKAGDLKMIPVEANKAPEQIWQRRPEDLQDSLQDGDSQRLAVLRERQACIRLEQKIKLEGVAPTALNDEELSLLQSAAKRYQSRLWVYNQGAVAAGKQTSINGLNLIFNASFDATGDINNQPHAISGIQSGIRIPFGNIGNIRFWNEARRPECEMGLGHIPITKAYTLIIHELYQAATVDG</sequence>
<protein>
    <submittedName>
        <fullName evidence="2">Uncharacterized protein</fullName>
    </submittedName>
</protein>
<dbReference type="EMBL" id="CZCU02000139">
    <property type="protein sequence ID" value="VXD19404.1"/>
    <property type="molecule type" value="Genomic_DNA"/>
</dbReference>
<reference evidence="2" key="1">
    <citation type="submission" date="2019-10" db="EMBL/GenBank/DDBJ databases">
        <authorList>
            <consortium name="Genoscope - CEA"/>
            <person name="William W."/>
        </authorList>
    </citation>
    <scope>NUCLEOTIDE SEQUENCE [LARGE SCALE GENOMIC DNA]</scope>
    <source>
        <strain evidence="2">BBR_PRJEB10992</strain>
    </source>
</reference>
<comment type="caution">
    <text evidence="2">The sequence shown here is derived from an EMBL/GenBank/DDBJ whole genome shotgun (WGS) entry which is preliminary data.</text>
</comment>
<gene>
    <name evidence="2" type="ORF">PL8927_630030</name>
</gene>
<accession>A0A7Z9E0B4</accession>
<feature type="region of interest" description="Disordered" evidence="1">
    <location>
        <begin position="1"/>
        <end position="30"/>
    </location>
</feature>
<dbReference type="Proteomes" id="UP000184550">
    <property type="component" value="Unassembled WGS sequence"/>
</dbReference>
<name>A0A7Z9E0B4_9CYAN</name>
<organism evidence="2 3">
    <name type="scientific">Planktothrix serta PCC 8927</name>
    <dbReference type="NCBI Taxonomy" id="671068"/>
    <lineage>
        <taxon>Bacteria</taxon>
        <taxon>Bacillati</taxon>
        <taxon>Cyanobacteriota</taxon>
        <taxon>Cyanophyceae</taxon>
        <taxon>Oscillatoriophycideae</taxon>
        <taxon>Oscillatoriales</taxon>
        <taxon>Microcoleaceae</taxon>
        <taxon>Planktothrix</taxon>
    </lineage>
</organism>
<keyword evidence="3" id="KW-1185">Reference proteome</keyword>